<organism evidence="1 2">
    <name type="scientific">Neisseria weaveri</name>
    <dbReference type="NCBI Taxonomy" id="28091"/>
    <lineage>
        <taxon>Bacteria</taxon>
        <taxon>Pseudomonadati</taxon>
        <taxon>Pseudomonadota</taxon>
        <taxon>Betaproteobacteria</taxon>
        <taxon>Neisseriales</taxon>
        <taxon>Neisseriaceae</taxon>
        <taxon>Neisseria</taxon>
    </lineage>
</organism>
<protein>
    <submittedName>
        <fullName evidence="1">Uncharacterized protein</fullName>
    </submittedName>
</protein>
<accession>A0A3S4Z1T9</accession>
<keyword evidence="2" id="KW-1185">Reference proteome</keyword>
<name>A0A3S4Z1T9_9NEIS</name>
<dbReference type="Proteomes" id="UP000272771">
    <property type="component" value="Chromosome"/>
</dbReference>
<dbReference type="EMBL" id="LR134533">
    <property type="protein sequence ID" value="VEJ49598.1"/>
    <property type="molecule type" value="Genomic_DNA"/>
</dbReference>
<proteinExistence type="predicted"/>
<gene>
    <name evidence="1" type="ORF">NCTC12742_00267</name>
</gene>
<reference evidence="1 2" key="1">
    <citation type="submission" date="2018-12" db="EMBL/GenBank/DDBJ databases">
        <authorList>
            <consortium name="Pathogen Informatics"/>
        </authorList>
    </citation>
    <scope>NUCLEOTIDE SEQUENCE [LARGE SCALE GENOMIC DNA]</scope>
    <source>
        <strain evidence="1 2">NCTC12742</strain>
    </source>
</reference>
<dbReference type="AlphaFoldDB" id="A0A3S4Z1T9"/>
<sequence length="357" mass="42082">MITNRCQTLLNNYPEKTNDEQLENSRNFWFIHAFYLLETGYEPYWQWLAQDKDTIFILDEHIGSFGDYREWLTLSAEKIEAVLNAFIDKWPKVDLPNMYGSDSPKPEKAYRFLSDLIWKIDNDKSCNPVPVIDRLLNNDKYEVFHTGLKSIRFTYLQKTALQNFQAPEALQIKAMLEQNEIISIEHFRTVLLEELQRYQADLNGHDITSKDIFYDGGQRVDENRATQIIADRLRLRLESRRVTVTLEHQMHDTNRCDFTCSKIVNNQRLLLVTEVKGQWHRALYSAAEEQLYERYANHPNTHQQGIYLVLWFGAQEEVAGRTKHEFSNATDLKISIEQKIPENLKKQIDVFVLDVSR</sequence>
<evidence type="ECO:0000313" key="1">
    <source>
        <dbReference type="EMBL" id="VEJ49598.1"/>
    </source>
</evidence>
<evidence type="ECO:0000313" key="2">
    <source>
        <dbReference type="Proteomes" id="UP000272771"/>
    </source>
</evidence>